<dbReference type="Gene3D" id="1.25.40.20">
    <property type="entry name" value="Ankyrin repeat-containing domain"/>
    <property type="match status" value="1"/>
</dbReference>
<dbReference type="Proteomes" id="UP000277580">
    <property type="component" value="Unassembled WGS sequence"/>
</dbReference>
<dbReference type="InterPro" id="IPR002110">
    <property type="entry name" value="Ankyrin_rpt"/>
</dbReference>
<gene>
    <name evidence="1" type="ORF">P167DRAFT_531607</name>
</gene>
<protein>
    <submittedName>
        <fullName evidence="1">Uncharacterized protein</fullName>
    </submittedName>
</protein>
<sequence length="84" mass="8827">MNGNKAAVKLLLADKRVDVNQKGLEELTALSWAAAMGHEAVVQLLLAAEGINVESRSAEPDSTLLGTRDGARSCGDALTYCRGN</sequence>
<dbReference type="AlphaFoldDB" id="A0A3N4L7B6"/>
<dbReference type="Pfam" id="PF12796">
    <property type="entry name" value="Ank_2"/>
    <property type="match status" value="1"/>
</dbReference>
<organism evidence="1 2">
    <name type="scientific">Morchella conica CCBAS932</name>
    <dbReference type="NCBI Taxonomy" id="1392247"/>
    <lineage>
        <taxon>Eukaryota</taxon>
        <taxon>Fungi</taxon>
        <taxon>Dikarya</taxon>
        <taxon>Ascomycota</taxon>
        <taxon>Pezizomycotina</taxon>
        <taxon>Pezizomycetes</taxon>
        <taxon>Pezizales</taxon>
        <taxon>Morchellaceae</taxon>
        <taxon>Morchella</taxon>
    </lineage>
</organism>
<dbReference type="EMBL" id="ML119106">
    <property type="protein sequence ID" value="RPB17369.1"/>
    <property type="molecule type" value="Genomic_DNA"/>
</dbReference>
<proteinExistence type="predicted"/>
<keyword evidence="2" id="KW-1185">Reference proteome</keyword>
<evidence type="ECO:0000313" key="1">
    <source>
        <dbReference type="EMBL" id="RPB17369.1"/>
    </source>
</evidence>
<dbReference type="OrthoDB" id="20872at2759"/>
<evidence type="ECO:0000313" key="2">
    <source>
        <dbReference type="Proteomes" id="UP000277580"/>
    </source>
</evidence>
<accession>A0A3N4L7B6</accession>
<dbReference type="InterPro" id="IPR036770">
    <property type="entry name" value="Ankyrin_rpt-contain_sf"/>
</dbReference>
<reference evidence="1 2" key="1">
    <citation type="journal article" date="2018" name="Nat. Ecol. Evol.">
        <title>Pezizomycetes genomes reveal the molecular basis of ectomycorrhizal truffle lifestyle.</title>
        <authorList>
            <person name="Murat C."/>
            <person name="Payen T."/>
            <person name="Noel B."/>
            <person name="Kuo A."/>
            <person name="Morin E."/>
            <person name="Chen J."/>
            <person name="Kohler A."/>
            <person name="Krizsan K."/>
            <person name="Balestrini R."/>
            <person name="Da Silva C."/>
            <person name="Montanini B."/>
            <person name="Hainaut M."/>
            <person name="Levati E."/>
            <person name="Barry K.W."/>
            <person name="Belfiori B."/>
            <person name="Cichocki N."/>
            <person name="Clum A."/>
            <person name="Dockter R.B."/>
            <person name="Fauchery L."/>
            <person name="Guy J."/>
            <person name="Iotti M."/>
            <person name="Le Tacon F."/>
            <person name="Lindquist E.A."/>
            <person name="Lipzen A."/>
            <person name="Malagnac F."/>
            <person name="Mello A."/>
            <person name="Molinier V."/>
            <person name="Miyauchi S."/>
            <person name="Poulain J."/>
            <person name="Riccioni C."/>
            <person name="Rubini A."/>
            <person name="Sitrit Y."/>
            <person name="Splivallo R."/>
            <person name="Traeger S."/>
            <person name="Wang M."/>
            <person name="Zifcakova L."/>
            <person name="Wipf D."/>
            <person name="Zambonelli A."/>
            <person name="Paolocci F."/>
            <person name="Nowrousian M."/>
            <person name="Ottonello S."/>
            <person name="Baldrian P."/>
            <person name="Spatafora J.W."/>
            <person name="Henrissat B."/>
            <person name="Nagy L.G."/>
            <person name="Aury J.M."/>
            <person name="Wincker P."/>
            <person name="Grigoriev I.V."/>
            <person name="Bonfante P."/>
            <person name="Martin F.M."/>
        </authorList>
    </citation>
    <scope>NUCLEOTIDE SEQUENCE [LARGE SCALE GENOMIC DNA]</scope>
    <source>
        <strain evidence="1 2">CCBAS932</strain>
    </source>
</reference>
<name>A0A3N4L7B6_9PEZI</name>
<dbReference type="InParanoid" id="A0A3N4L7B6"/>
<dbReference type="SUPFAM" id="SSF48403">
    <property type="entry name" value="Ankyrin repeat"/>
    <property type="match status" value="1"/>
</dbReference>